<evidence type="ECO:0000256" key="1">
    <source>
        <dbReference type="SAM" id="SignalP"/>
    </source>
</evidence>
<dbReference type="Proteomes" id="UP001349262">
    <property type="component" value="Unassembled WGS sequence"/>
</dbReference>
<reference evidence="2 3" key="1">
    <citation type="journal article" date="2012" name="Genet. Mol. Biol.">
        <title>Analysis of 16S rRNA and mxaF genes revealing insights into Methylobacterium niche-specific plant association.</title>
        <authorList>
            <person name="Dourado M.N."/>
            <person name="Andreote F.D."/>
            <person name="Dini-Andreote F."/>
            <person name="Conti R."/>
            <person name="Araujo J.M."/>
            <person name="Araujo W.L."/>
        </authorList>
    </citation>
    <scope>NUCLEOTIDE SEQUENCE [LARGE SCALE GENOMIC DNA]</scope>
    <source>
        <strain evidence="2 3">SR1.6/4</strain>
    </source>
</reference>
<gene>
    <name evidence="2" type="ORF">MRSR164_20635</name>
</gene>
<organism evidence="2 3">
    <name type="scientific">Methylobacterium radiotolerans</name>
    <dbReference type="NCBI Taxonomy" id="31998"/>
    <lineage>
        <taxon>Bacteria</taxon>
        <taxon>Pseudomonadati</taxon>
        <taxon>Pseudomonadota</taxon>
        <taxon>Alphaproteobacteria</taxon>
        <taxon>Hyphomicrobiales</taxon>
        <taxon>Methylobacteriaceae</taxon>
        <taxon>Methylobacterium</taxon>
    </lineage>
</organism>
<feature type="chain" id="PRO_5046552240" evidence="1">
    <location>
        <begin position="27"/>
        <end position="212"/>
    </location>
</feature>
<feature type="signal peptide" evidence="1">
    <location>
        <begin position="1"/>
        <end position="26"/>
    </location>
</feature>
<name>A0ABU7TF06_9HYPH</name>
<evidence type="ECO:0000313" key="2">
    <source>
        <dbReference type="EMBL" id="MEE7459100.1"/>
    </source>
</evidence>
<comment type="caution">
    <text evidence="2">The sequence shown here is derived from an EMBL/GenBank/DDBJ whole genome shotgun (WGS) entry which is preliminary data.</text>
</comment>
<evidence type="ECO:0000313" key="3">
    <source>
        <dbReference type="Proteomes" id="UP001349262"/>
    </source>
</evidence>
<keyword evidence="1" id="KW-0732">Signal</keyword>
<protein>
    <submittedName>
        <fullName evidence="2">Uncharacterized protein</fullName>
    </submittedName>
</protein>
<keyword evidence="3" id="KW-1185">Reference proteome</keyword>
<sequence>MPGRPRRRAAASGLALALALCGGAAAEPVPGSGRYGPLTLAVNGGTVAGVFAESHGEAGPGGAPSFSCVFLLRGTLSGSRAAVETWYPGEAERISGTLAFTSEGAALTLAEDHGGCLMASGSMVGKPYTLLKTASEAGETSERWQAVGLVTARRAGLRPEPGPAPKRSPYLVENDPVAVLERRESWVRALYQGGKAPVAGWLPAADLALAGP</sequence>
<accession>A0ABU7TF06</accession>
<dbReference type="EMBL" id="MLBY01000005">
    <property type="protein sequence ID" value="MEE7459100.1"/>
    <property type="molecule type" value="Genomic_DNA"/>
</dbReference>
<proteinExistence type="predicted"/>